<dbReference type="SUPFAM" id="SSF88697">
    <property type="entry name" value="PUA domain-like"/>
    <property type="match status" value="1"/>
</dbReference>
<comment type="caution">
    <text evidence="1">The sequence shown here is derived from an EMBL/GenBank/DDBJ whole genome shotgun (WGS) entry which is preliminary data.</text>
</comment>
<dbReference type="RefSeq" id="WP_203778134.1">
    <property type="nucleotide sequence ID" value="NZ_BAAABO010000017.1"/>
</dbReference>
<sequence length="124" mass="13566">MAHWLLQHDPARGHCGDGDWLIRRYRDRVRAGDDVALWHSGRSGGVAALGTIVEGPHESPGGTAVGVRFDRWRAIPRAELRADERFRDALIMRMPAGGNPFPLRPGEWKAIAGARDAHPGDSGT</sequence>
<reference evidence="1 2" key="1">
    <citation type="submission" date="2021-01" db="EMBL/GenBank/DDBJ databases">
        <title>Whole genome shotgun sequence of Actinoplanes deccanensis NBRC 13994.</title>
        <authorList>
            <person name="Komaki H."/>
            <person name="Tamura T."/>
        </authorList>
    </citation>
    <scope>NUCLEOTIDE SEQUENCE [LARGE SCALE GENOMIC DNA]</scope>
    <source>
        <strain evidence="1 2">NBRC 13994</strain>
    </source>
</reference>
<dbReference type="Proteomes" id="UP000609879">
    <property type="component" value="Unassembled WGS sequence"/>
</dbReference>
<name>A0ABQ3YLP7_9ACTN</name>
<gene>
    <name evidence="1" type="ORF">Ade02nite_95710</name>
</gene>
<dbReference type="EMBL" id="BOMI01000211">
    <property type="protein sequence ID" value="GID80930.1"/>
    <property type="molecule type" value="Genomic_DNA"/>
</dbReference>
<protein>
    <recommendedName>
        <fullName evidence="3">EVE domain-containing protein</fullName>
    </recommendedName>
</protein>
<organism evidence="1 2">
    <name type="scientific">Paractinoplanes deccanensis</name>
    <dbReference type="NCBI Taxonomy" id="113561"/>
    <lineage>
        <taxon>Bacteria</taxon>
        <taxon>Bacillati</taxon>
        <taxon>Actinomycetota</taxon>
        <taxon>Actinomycetes</taxon>
        <taxon>Micromonosporales</taxon>
        <taxon>Micromonosporaceae</taxon>
        <taxon>Paractinoplanes</taxon>
    </lineage>
</organism>
<evidence type="ECO:0000313" key="2">
    <source>
        <dbReference type="Proteomes" id="UP000609879"/>
    </source>
</evidence>
<dbReference type="InterPro" id="IPR015947">
    <property type="entry name" value="PUA-like_sf"/>
</dbReference>
<accession>A0ABQ3YLP7</accession>
<keyword evidence="2" id="KW-1185">Reference proteome</keyword>
<evidence type="ECO:0008006" key="3">
    <source>
        <dbReference type="Google" id="ProtNLM"/>
    </source>
</evidence>
<proteinExistence type="predicted"/>
<evidence type="ECO:0000313" key="1">
    <source>
        <dbReference type="EMBL" id="GID80930.1"/>
    </source>
</evidence>